<accession>A0A1M6L4D7</accession>
<reference evidence="3" key="1">
    <citation type="submission" date="2016-11" db="EMBL/GenBank/DDBJ databases">
        <authorList>
            <person name="Varghese N."/>
            <person name="Submissions S."/>
        </authorList>
    </citation>
    <scope>NUCLEOTIDE SEQUENCE [LARGE SCALE GENOMIC DNA]</scope>
    <source>
        <strain evidence="3">DSM 26884</strain>
    </source>
</reference>
<proteinExistence type="predicted"/>
<evidence type="ECO:0008006" key="4">
    <source>
        <dbReference type="Google" id="ProtNLM"/>
    </source>
</evidence>
<feature type="transmembrane region" description="Helical" evidence="1">
    <location>
        <begin position="115"/>
        <end position="138"/>
    </location>
</feature>
<dbReference type="AlphaFoldDB" id="A0A1M6L4D7"/>
<keyword evidence="1" id="KW-1133">Transmembrane helix</keyword>
<sequence>MLLNSINTGLKKMFLFSHILDLLKKVGSSLYGWLLAVLGSVGTFFATEKYCFYVVLTAIMLDALFGTIVSIYKKRGFALSKLGRVTTFKILSYGASLVIVFMIEKLAHDTGFIGIKVAAGWAAACEFWSMSASILIIWPDAPFFRIMRRQLKGEIAAKLGKPIDDILPEE</sequence>
<dbReference type="Proteomes" id="UP000184192">
    <property type="component" value="Unassembled WGS sequence"/>
</dbReference>
<name>A0A1M6L4D7_9BACE</name>
<gene>
    <name evidence="2" type="ORF">SAMN05444350_14415</name>
</gene>
<dbReference type="EMBL" id="FQZN01000044">
    <property type="protein sequence ID" value="SHJ66091.1"/>
    <property type="molecule type" value="Genomic_DNA"/>
</dbReference>
<evidence type="ECO:0000313" key="3">
    <source>
        <dbReference type="Proteomes" id="UP000184192"/>
    </source>
</evidence>
<organism evidence="2 3">
    <name type="scientific">Bacteroides stercorirosoris</name>
    <dbReference type="NCBI Taxonomy" id="871324"/>
    <lineage>
        <taxon>Bacteria</taxon>
        <taxon>Pseudomonadati</taxon>
        <taxon>Bacteroidota</taxon>
        <taxon>Bacteroidia</taxon>
        <taxon>Bacteroidales</taxon>
        <taxon>Bacteroidaceae</taxon>
        <taxon>Bacteroides</taxon>
    </lineage>
</organism>
<keyword evidence="3" id="KW-1185">Reference proteome</keyword>
<feature type="transmembrane region" description="Helical" evidence="1">
    <location>
        <begin position="52"/>
        <end position="72"/>
    </location>
</feature>
<keyword evidence="1" id="KW-0472">Membrane</keyword>
<keyword evidence="1" id="KW-0812">Transmembrane</keyword>
<protein>
    <recommendedName>
        <fullName evidence="4">Holin</fullName>
    </recommendedName>
</protein>
<dbReference type="GeneID" id="92714536"/>
<evidence type="ECO:0000256" key="1">
    <source>
        <dbReference type="SAM" id="Phobius"/>
    </source>
</evidence>
<feature type="transmembrane region" description="Helical" evidence="1">
    <location>
        <begin position="84"/>
        <end position="103"/>
    </location>
</feature>
<dbReference type="RefSeq" id="WP_139261907.1">
    <property type="nucleotide sequence ID" value="NZ_FQZN01000044.1"/>
</dbReference>
<evidence type="ECO:0000313" key="2">
    <source>
        <dbReference type="EMBL" id="SHJ66091.1"/>
    </source>
</evidence>